<keyword evidence="7 9" id="KW-0067">ATP-binding</keyword>
<dbReference type="Gene3D" id="3.30.420.40">
    <property type="match status" value="2"/>
</dbReference>
<dbReference type="PROSITE" id="PS01075">
    <property type="entry name" value="ACETATE_KINASE_1"/>
    <property type="match status" value="1"/>
</dbReference>
<feature type="binding site" evidence="9">
    <location>
        <position position="17"/>
    </location>
    <ligand>
        <name>ATP</name>
        <dbReference type="ChEBI" id="CHEBI:30616"/>
    </ligand>
</feature>
<feature type="site" description="Transition state stabilizer" evidence="9">
    <location>
        <position position="175"/>
    </location>
</feature>
<dbReference type="Proteomes" id="UP000024836">
    <property type="component" value="Unassembled WGS sequence"/>
</dbReference>
<dbReference type="STRING" id="1461693.ATO10_13729"/>
<gene>
    <name evidence="9" type="primary">ackA</name>
    <name evidence="11" type="ORF">ATO10_13729</name>
</gene>
<keyword evidence="12" id="KW-1185">Reference proteome</keyword>
<dbReference type="InterPro" id="IPR043129">
    <property type="entry name" value="ATPase_NBD"/>
</dbReference>
<dbReference type="GO" id="GO:0006083">
    <property type="term" value="P:acetate metabolic process"/>
    <property type="evidence" value="ECO:0007669"/>
    <property type="project" value="TreeGrafter"/>
</dbReference>
<dbReference type="PANTHER" id="PTHR21060">
    <property type="entry name" value="ACETATE KINASE"/>
    <property type="match status" value="1"/>
</dbReference>
<dbReference type="GO" id="GO:0005524">
    <property type="term" value="F:ATP binding"/>
    <property type="evidence" value="ECO:0007669"/>
    <property type="project" value="UniProtKB-KW"/>
</dbReference>
<dbReference type="GO" id="GO:0008776">
    <property type="term" value="F:acetate kinase activity"/>
    <property type="evidence" value="ECO:0007669"/>
    <property type="project" value="UniProtKB-UniRule"/>
</dbReference>
<dbReference type="HAMAP" id="MF_00020">
    <property type="entry name" value="Acetate_kinase"/>
    <property type="match status" value="1"/>
</dbReference>
<evidence type="ECO:0000256" key="7">
    <source>
        <dbReference type="ARBA" id="ARBA00022840"/>
    </source>
</evidence>
<feature type="binding site" evidence="9">
    <location>
        <position position="371"/>
    </location>
    <ligand>
        <name>Mg(2+)</name>
        <dbReference type="ChEBI" id="CHEBI:18420"/>
    </ligand>
</feature>
<evidence type="ECO:0000256" key="1">
    <source>
        <dbReference type="ARBA" id="ARBA00008748"/>
    </source>
</evidence>
<keyword evidence="5 9" id="KW-0547">Nucleotide-binding</keyword>
<feature type="binding site" evidence="9">
    <location>
        <position position="10"/>
    </location>
    <ligand>
        <name>Mg(2+)</name>
        <dbReference type="ChEBI" id="CHEBI:18420"/>
    </ligand>
</feature>
<comment type="subcellular location">
    <subcellularLocation>
        <location evidence="9">Cytoplasm</location>
    </subcellularLocation>
</comment>
<evidence type="ECO:0000256" key="9">
    <source>
        <dbReference type="HAMAP-Rule" id="MF_00020"/>
    </source>
</evidence>
<dbReference type="eggNOG" id="COG0282">
    <property type="taxonomic scope" value="Bacteria"/>
</dbReference>
<evidence type="ECO:0000256" key="6">
    <source>
        <dbReference type="ARBA" id="ARBA00022777"/>
    </source>
</evidence>
<dbReference type="Pfam" id="PF00871">
    <property type="entry name" value="Acetate_kinase"/>
    <property type="match status" value="1"/>
</dbReference>
<dbReference type="InterPro" id="IPR000890">
    <property type="entry name" value="Aliphatic_acid_kin_short-chain"/>
</dbReference>
<evidence type="ECO:0000313" key="11">
    <source>
        <dbReference type="EMBL" id="KCV81245.1"/>
    </source>
</evidence>
<comment type="caution">
    <text evidence="11">The sequence shown here is derived from an EMBL/GenBank/DDBJ whole genome shotgun (WGS) entry which is preliminary data.</text>
</comment>
<keyword evidence="3 9" id="KW-0808">Transferase</keyword>
<dbReference type="NCBIfam" id="TIGR00016">
    <property type="entry name" value="ackA"/>
    <property type="match status" value="1"/>
</dbReference>
<dbReference type="PATRIC" id="fig|1461693.3.peg.2782"/>
<dbReference type="EMBL" id="AQQY01000010">
    <property type="protein sequence ID" value="KCV81245.1"/>
    <property type="molecule type" value="Genomic_DNA"/>
</dbReference>
<dbReference type="PANTHER" id="PTHR21060:SF21">
    <property type="entry name" value="ACETATE KINASE"/>
    <property type="match status" value="1"/>
</dbReference>
<dbReference type="GO" id="GO:0006085">
    <property type="term" value="P:acetyl-CoA biosynthetic process"/>
    <property type="evidence" value="ECO:0007669"/>
    <property type="project" value="UniProtKB-UniRule"/>
</dbReference>
<feature type="binding site" evidence="9">
    <location>
        <begin position="277"/>
        <end position="279"/>
    </location>
    <ligand>
        <name>ATP</name>
        <dbReference type="ChEBI" id="CHEBI:30616"/>
    </ligand>
</feature>
<dbReference type="InterPro" id="IPR023865">
    <property type="entry name" value="Aliphatic_acid_kinase_CS"/>
</dbReference>
<evidence type="ECO:0000256" key="4">
    <source>
        <dbReference type="ARBA" id="ARBA00022723"/>
    </source>
</evidence>
<sequence>MSDQAILTINAGSSSIKFSVYENGEQLHELAVGQVEKLGPNSRFVLEAPQQVTEDLGATDHASGLQAILKHLPPFLDGREVTGVGHRIVHGGPEFTKPVQLNDAVLDHLASYEPLAPLHQPYNLSAVRAAMSAFPLAVQVGCFDTAFHRGHPWEHDTYALPRRFYDQGVRRYGFHGLSYEYVSGQLARIAPDLAQGRVIIAHLGNGASMCGLKGGRSHCSTMGFSAVEGLAMGTRTGQIDPGVILYLQDHEGLSTQEVTQLIYRQSGLKGLSDESHDMRTLLASDKPEAAQAITYYITRIRHEIGGMAADLGGLDALVFTGGVGENSDVIRARICEGMGWLGLGLDQAANAAHQPEIGTGKVRIFAIPTDEEKVIARAVDRCLG</sequence>
<proteinExistence type="inferred from homology"/>
<comment type="function">
    <text evidence="9">Catalyzes the formation of acetyl phosphate from acetate and ATP. Can also catalyze the reverse reaction.</text>
</comment>
<organism evidence="11 12">
    <name type="scientific">Actibacterium atlanticum</name>
    <dbReference type="NCBI Taxonomy" id="1461693"/>
    <lineage>
        <taxon>Bacteria</taxon>
        <taxon>Pseudomonadati</taxon>
        <taxon>Pseudomonadota</taxon>
        <taxon>Alphaproteobacteria</taxon>
        <taxon>Rhodobacterales</taxon>
        <taxon>Roseobacteraceae</taxon>
        <taxon>Actibacterium</taxon>
    </lineage>
</organism>
<comment type="cofactor">
    <cofactor evidence="9">
        <name>Mg(2+)</name>
        <dbReference type="ChEBI" id="CHEBI:18420"/>
    </cofactor>
    <cofactor evidence="9">
        <name>Mn(2+)</name>
        <dbReference type="ChEBI" id="CHEBI:29035"/>
    </cofactor>
    <text evidence="9">Mg(2+). Can also accept Mn(2+).</text>
</comment>
<dbReference type="GO" id="GO:0005829">
    <property type="term" value="C:cytosol"/>
    <property type="evidence" value="ECO:0007669"/>
    <property type="project" value="TreeGrafter"/>
</dbReference>
<comment type="pathway">
    <text evidence="9">Metabolic intermediate biosynthesis; acetyl-CoA biosynthesis; acetyl-CoA from acetate: step 1/2.</text>
</comment>
<evidence type="ECO:0000256" key="3">
    <source>
        <dbReference type="ARBA" id="ARBA00022679"/>
    </source>
</evidence>
<keyword evidence="8 9" id="KW-0460">Magnesium</keyword>
<evidence type="ECO:0000256" key="2">
    <source>
        <dbReference type="ARBA" id="ARBA00022490"/>
    </source>
</evidence>
<accession>A0A058ZJ71</accession>
<evidence type="ECO:0000256" key="5">
    <source>
        <dbReference type="ARBA" id="ARBA00022741"/>
    </source>
</evidence>
<keyword evidence="6 9" id="KW-0418">Kinase</keyword>
<keyword evidence="2 9" id="KW-0963">Cytoplasm</keyword>
<feature type="active site" description="Proton donor/acceptor" evidence="9">
    <location>
        <position position="144"/>
    </location>
</feature>
<dbReference type="InterPro" id="IPR004372">
    <property type="entry name" value="Ac/propionate_kinase"/>
</dbReference>
<dbReference type="GO" id="GO:0000287">
    <property type="term" value="F:magnesium ion binding"/>
    <property type="evidence" value="ECO:0007669"/>
    <property type="project" value="UniProtKB-UniRule"/>
</dbReference>
<dbReference type="UniPathway" id="UPA00340">
    <property type="reaction ID" value="UER00458"/>
</dbReference>
<dbReference type="EC" id="2.7.2.1" evidence="9"/>
<feature type="binding site" evidence="9">
    <location>
        <position position="87"/>
    </location>
    <ligand>
        <name>substrate</name>
    </ligand>
</feature>
<feature type="site" description="Transition state stabilizer" evidence="9">
    <location>
        <position position="235"/>
    </location>
</feature>
<feature type="binding site" evidence="9">
    <location>
        <begin position="322"/>
        <end position="326"/>
    </location>
    <ligand>
        <name>ATP</name>
        <dbReference type="ChEBI" id="CHEBI:30616"/>
    </ligand>
</feature>
<dbReference type="OrthoDB" id="9802453at2"/>
<evidence type="ECO:0000313" key="12">
    <source>
        <dbReference type="Proteomes" id="UP000024836"/>
    </source>
</evidence>
<evidence type="ECO:0000256" key="10">
    <source>
        <dbReference type="RuleBase" id="RU003835"/>
    </source>
</evidence>
<feature type="binding site" evidence="9">
    <location>
        <begin position="202"/>
        <end position="206"/>
    </location>
    <ligand>
        <name>ATP</name>
        <dbReference type="ChEBI" id="CHEBI:30616"/>
    </ligand>
</feature>
<dbReference type="AlphaFoldDB" id="A0A058ZJ71"/>
<reference evidence="11 12" key="1">
    <citation type="submission" date="2013-04" db="EMBL/GenBank/DDBJ databases">
        <title>Shimia sp. 22II-S11-Z10 Genome Sequencing.</title>
        <authorList>
            <person name="Lai Q."/>
            <person name="Li G."/>
            <person name="Shao Z."/>
        </authorList>
    </citation>
    <scope>NUCLEOTIDE SEQUENCE [LARGE SCALE GENOMIC DNA]</scope>
    <source>
        <strain evidence="12">22II-S11-Z10</strain>
    </source>
</reference>
<keyword evidence="4 9" id="KW-0479">Metal-binding</keyword>
<dbReference type="PIRSF" id="PIRSF000722">
    <property type="entry name" value="Acetate_prop_kin"/>
    <property type="match status" value="1"/>
</dbReference>
<evidence type="ECO:0000256" key="8">
    <source>
        <dbReference type="ARBA" id="ARBA00022842"/>
    </source>
</evidence>
<dbReference type="SUPFAM" id="SSF53067">
    <property type="entry name" value="Actin-like ATPase domain"/>
    <property type="match status" value="2"/>
</dbReference>
<name>A0A058ZJ71_9RHOB</name>
<comment type="subunit">
    <text evidence="9">Homodimer.</text>
</comment>
<comment type="similarity">
    <text evidence="1 9 10">Belongs to the acetokinase family.</text>
</comment>
<dbReference type="PRINTS" id="PR00471">
    <property type="entry name" value="ACETATEKNASE"/>
</dbReference>
<comment type="catalytic activity">
    <reaction evidence="9">
        <text>acetate + ATP = acetyl phosphate + ADP</text>
        <dbReference type="Rhea" id="RHEA:11352"/>
        <dbReference type="ChEBI" id="CHEBI:22191"/>
        <dbReference type="ChEBI" id="CHEBI:30089"/>
        <dbReference type="ChEBI" id="CHEBI:30616"/>
        <dbReference type="ChEBI" id="CHEBI:456216"/>
        <dbReference type="EC" id="2.7.2.1"/>
    </reaction>
</comment>
<protein>
    <recommendedName>
        <fullName evidence="9">Acetate kinase</fullName>
        <ecNumber evidence="9">2.7.2.1</ecNumber>
    </recommendedName>
    <alternativeName>
        <fullName evidence="9">Acetokinase</fullName>
    </alternativeName>
</protein>
<dbReference type="RefSeq" id="WP_035252568.1">
    <property type="nucleotide sequence ID" value="NZ_AQQY01000010.1"/>
</dbReference>